<dbReference type="Pfam" id="PF01381">
    <property type="entry name" value="HTH_3"/>
    <property type="match status" value="1"/>
</dbReference>
<accession>A0A178YIK5</accession>
<organism evidence="2 3">
    <name type="scientific">Sinorhizobium saheli</name>
    <dbReference type="NCBI Taxonomy" id="36856"/>
    <lineage>
        <taxon>Bacteria</taxon>
        <taxon>Pseudomonadati</taxon>
        <taxon>Pseudomonadota</taxon>
        <taxon>Alphaproteobacteria</taxon>
        <taxon>Hyphomicrobiales</taxon>
        <taxon>Rhizobiaceae</taxon>
        <taxon>Sinorhizobium/Ensifer group</taxon>
        <taxon>Sinorhizobium</taxon>
    </lineage>
</organism>
<proteinExistence type="predicted"/>
<dbReference type="SUPFAM" id="SSF47413">
    <property type="entry name" value="lambda repressor-like DNA-binding domains"/>
    <property type="match status" value="1"/>
</dbReference>
<gene>
    <name evidence="2" type="ORF">ATB98_22060</name>
</gene>
<protein>
    <submittedName>
        <fullName evidence="2">XRE family transcriptional regulator</fullName>
    </submittedName>
</protein>
<dbReference type="InterPro" id="IPR010982">
    <property type="entry name" value="Lambda_DNA-bd_dom_sf"/>
</dbReference>
<dbReference type="Proteomes" id="UP000078507">
    <property type="component" value="Unassembled WGS sequence"/>
</dbReference>
<dbReference type="CDD" id="cd00093">
    <property type="entry name" value="HTH_XRE"/>
    <property type="match status" value="1"/>
</dbReference>
<feature type="domain" description="HTH cro/C1-type" evidence="1">
    <location>
        <begin position="25"/>
        <end position="78"/>
    </location>
</feature>
<dbReference type="PROSITE" id="PS50943">
    <property type="entry name" value="HTH_CROC1"/>
    <property type="match status" value="1"/>
</dbReference>
<sequence length="84" mass="8896">MSISPTNISDNQASLMSQGDIAARVKAAREAVGYSIEDLAVTCGLANIEISDIESGRDFTPAKLKRIAGALQVPLSDFLPTDMQ</sequence>
<comment type="caution">
    <text evidence="2">The sequence shown here is derived from an EMBL/GenBank/DDBJ whole genome shotgun (WGS) entry which is preliminary data.</text>
</comment>
<dbReference type="GO" id="GO:0003677">
    <property type="term" value="F:DNA binding"/>
    <property type="evidence" value="ECO:0007669"/>
    <property type="project" value="InterPro"/>
</dbReference>
<dbReference type="InterPro" id="IPR001387">
    <property type="entry name" value="Cro/C1-type_HTH"/>
</dbReference>
<evidence type="ECO:0000259" key="1">
    <source>
        <dbReference type="PROSITE" id="PS50943"/>
    </source>
</evidence>
<dbReference type="SMART" id="SM00530">
    <property type="entry name" value="HTH_XRE"/>
    <property type="match status" value="1"/>
</dbReference>
<dbReference type="EMBL" id="LNQB01000065">
    <property type="protein sequence ID" value="OAP47330.1"/>
    <property type="molecule type" value="Genomic_DNA"/>
</dbReference>
<dbReference type="AlphaFoldDB" id="A0A178YIK5"/>
<evidence type="ECO:0000313" key="3">
    <source>
        <dbReference type="Proteomes" id="UP000078507"/>
    </source>
</evidence>
<dbReference type="OrthoDB" id="8116852at2"/>
<evidence type="ECO:0000313" key="2">
    <source>
        <dbReference type="EMBL" id="OAP47330.1"/>
    </source>
</evidence>
<dbReference type="RefSeq" id="WP_066871593.1">
    <property type="nucleotide sequence ID" value="NZ_LNQB01000065.1"/>
</dbReference>
<reference evidence="2 3" key="1">
    <citation type="submission" date="2015-11" db="EMBL/GenBank/DDBJ databases">
        <title>Ensifer anhuiense sp. nov., an effective nitrogen fixation bacterium with Glycine soja.</title>
        <authorList>
            <person name="Yan H."/>
            <person name="Chen W."/>
        </authorList>
    </citation>
    <scope>NUCLEOTIDE SEQUENCE [LARGE SCALE GENOMIC DNA]</scope>
    <source>
        <strain evidence="2 3">LMG 7837</strain>
    </source>
</reference>
<name>A0A178YIK5_SINSA</name>
<keyword evidence="3" id="KW-1185">Reference proteome</keyword>
<dbReference type="Gene3D" id="1.10.260.40">
    <property type="entry name" value="lambda repressor-like DNA-binding domains"/>
    <property type="match status" value="1"/>
</dbReference>